<gene>
    <name evidence="1" type="ORF">PUN28_006314</name>
</gene>
<sequence length="76" mass="9170">MPIRGLLLLSAGTYIKFNCRYRARKVFVKRKCELLSVRRHVLAVQCVVRVCSRDRWRRTEREWEWWGNIPSARHVG</sequence>
<dbReference type="EMBL" id="JADYXP020000005">
    <property type="protein sequence ID" value="KAL0124393.1"/>
    <property type="molecule type" value="Genomic_DNA"/>
</dbReference>
<name>A0AAW2G8Q0_9HYME</name>
<protein>
    <recommendedName>
        <fullName evidence="3">Secreted protein</fullName>
    </recommendedName>
</protein>
<comment type="caution">
    <text evidence="1">The sequence shown here is derived from an EMBL/GenBank/DDBJ whole genome shotgun (WGS) entry which is preliminary data.</text>
</comment>
<reference evidence="1 2" key="1">
    <citation type="submission" date="2023-03" db="EMBL/GenBank/DDBJ databases">
        <title>High recombination rates correlate with genetic variation in Cardiocondyla obscurior ants.</title>
        <authorList>
            <person name="Errbii M."/>
        </authorList>
    </citation>
    <scope>NUCLEOTIDE SEQUENCE [LARGE SCALE GENOMIC DNA]</scope>
    <source>
        <strain evidence="1">Alpha-2009</strain>
        <tissue evidence="1">Whole body</tissue>
    </source>
</reference>
<organism evidence="1 2">
    <name type="scientific">Cardiocondyla obscurior</name>
    <dbReference type="NCBI Taxonomy" id="286306"/>
    <lineage>
        <taxon>Eukaryota</taxon>
        <taxon>Metazoa</taxon>
        <taxon>Ecdysozoa</taxon>
        <taxon>Arthropoda</taxon>
        <taxon>Hexapoda</taxon>
        <taxon>Insecta</taxon>
        <taxon>Pterygota</taxon>
        <taxon>Neoptera</taxon>
        <taxon>Endopterygota</taxon>
        <taxon>Hymenoptera</taxon>
        <taxon>Apocrita</taxon>
        <taxon>Aculeata</taxon>
        <taxon>Formicoidea</taxon>
        <taxon>Formicidae</taxon>
        <taxon>Myrmicinae</taxon>
        <taxon>Cardiocondyla</taxon>
    </lineage>
</organism>
<evidence type="ECO:0000313" key="1">
    <source>
        <dbReference type="EMBL" id="KAL0124393.1"/>
    </source>
</evidence>
<dbReference type="AlphaFoldDB" id="A0AAW2G8Q0"/>
<accession>A0AAW2G8Q0</accession>
<keyword evidence="2" id="KW-1185">Reference proteome</keyword>
<dbReference type="Proteomes" id="UP001430953">
    <property type="component" value="Unassembled WGS sequence"/>
</dbReference>
<proteinExistence type="predicted"/>
<evidence type="ECO:0000313" key="2">
    <source>
        <dbReference type="Proteomes" id="UP001430953"/>
    </source>
</evidence>
<evidence type="ECO:0008006" key="3">
    <source>
        <dbReference type="Google" id="ProtNLM"/>
    </source>
</evidence>